<dbReference type="EMBL" id="ATDL01000016">
    <property type="protein sequence ID" value="ERJ58637.1"/>
    <property type="molecule type" value="Genomic_DNA"/>
</dbReference>
<dbReference type="RefSeq" id="WP_021071336.1">
    <property type="nucleotide sequence ID" value="NZ_ATDL01000016.1"/>
</dbReference>
<dbReference type="Pfam" id="PF14322">
    <property type="entry name" value="SusD-like_3"/>
    <property type="match status" value="1"/>
</dbReference>
<protein>
    <recommendedName>
        <fullName evidence="11">RagB/SusD family nutrient uptake outer membrane protein</fullName>
    </recommendedName>
</protein>
<dbReference type="InterPro" id="IPR012944">
    <property type="entry name" value="SusD_RagB_dom"/>
</dbReference>
<dbReference type="Proteomes" id="UP000016584">
    <property type="component" value="Unassembled WGS sequence"/>
</dbReference>
<sequence length="470" mass="52400">MKKYSYSLLILSLILGLAACKKAIEVDPKQSIPSETALETIEDIQAGVFGIYATLRNVDLYGRDLIAVAEALADNTVHTNVSGLRNEWNNNLGAHMDPWEQGFYGVNRANLVLEAIEKVEAPGAWKDAMAGQAHFLRALFYFNMSTVYGYDPTAVIGANDRGAVPVYEKGIIAIEDLVLVGRAPINYMYDFIYKDLDSAYSKLSRNTVGAAPHRATVEAVNALYSRVALFRGDYPTVIARAGATLEKTAMSLQTNSSYINAWRAETHPESIFEVKFNVNENLGANNSLRATFTTRAFLQDPMPSTHGSLAVADELMELYAANDIRRQLIIKGLGNNVNRNEMTKFISRGGVKDLDNVPVIRVSELYLNRAEAYFRINEIGLAREDVNVIRQRAGLSATTKSGSELLEEILLQRRLEFAFEGHRWFDLKRLGRNIVKSGRTLAFTDPRILARIPFREVNASEGMIRQNKGY</sequence>
<evidence type="ECO:0000256" key="6">
    <source>
        <dbReference type="SAM" id="SignalP"/>
    </source>
</evidence>
<dbReference type="Gene3D" id="1.25.40.390">
    <property type="match status" value="1"/>
</dbReference>
<feature type="domain" description="SusD-like N-terminal" evidence="8">
    <location>
        <begin position="81"/>
        <end position="229"/>
    </location>
</feature>
<feature type="signal peptide" evidence="6">
    <location>
        <begin position="1"/>
        <end position="23"/>
    </location>
</feature>
<evidence type="ECO:0000256" key="2">
    <source>
        <dbReference type="ARBA" id="ARBA00006275"/>
    </source>
</evidence>
<dbReference type="CDD" id="cd08977">
    <property type="entry name" value="SusD"/>
    <property type="match status" value="1"/>
</dbReference>
<proteinExistence type="inferred from homology"/>
<gene>
    <name evidence="9" type="ORF">M472_07650</name>
</gene>
<dbReference type="OrthoDB" id="630434at2"/>
<evidence type="ECO:0000256" key="4">
    <source>
        <dbReference type="ARBA" id="ARBA00023136"/>
    </source>
</evidence>
<evidence type="ECO:0000313" key="9">
    <source>
        <dbReference type="EMBL" id="ERJ58637.1"/>
    </source>
</evidence>
<dbReference type="InterPro" id="IPR011990">
    <property type="entry name" value="TPR-like_helical_dom_sf"/>
</dbReference>
<keyword evidence="4" id="KW-0472">Membrane</keyword>
<evidence type="ECO:0000259" key="8">
    <source>
        <dbReference type="Pfam" id="PF14322"/>
    </source>
</evidence>
<feature type="domain" description="RagB/SusD" evidence="7">
    <location>
        <begin position="346"/>
        <end position="429"/>
    </location>
</feature>
<dbReference type="GO" id="GO:0009279">
    <property type="term" value="C:cell outer membrane"/>
    <property type="evidence" value="ECO:0007669"/>
    <property type="project" value="UniProtKB-SubCell"/>
</dbReference>
<evidence type="ECO:0000259" key="7">
    <source>
        <dbReference type="Pfam" id="PF07980"/>
    </source>
</evidence>
<keyword evidence="10" id="KW-1185">Reference proteome</keyword>
<dbReference type="Pfam" id="PF07980">
    <property type="entry name" value="SusD_RagB"/>
    <property type="match status" value="1"/>
</dbReference>
<evidence type="ECO:0008006" key="11">
    <source>
        <dbReference type="Google" id="ProtNLM"/>
    </source>
</evidence>
<dbReference type="SUPFAM" id="SSF48452">
    <property type="entry name" value="TPR-like"/>
    <property type="match status" value="1"/>
</dbReference>
<dbReference type="InterPro" id="IPR033985">
    <property type="entry name" value="SusD-like_N"/>
</dbReference>
<keyword evidence="5" id="KW-0998">Cell outer membrane</keyword>
<evidence type="ECO:0000313" key="10">
    <source>
        <dbReference type="Proteomes" id="UP000016584"/>
    </source>
</evidence>
<dbReference type="eggNOG" id="COG3193">
    <property type="taxonomic scope" value="Bacteria"/>
</dbReference>
<feature type="chain" id="PRO_5004627536" description="RagB/SusD family nutrient uptake outer membrane protein" evidence="6">
    <location>
        <begin position="24"/>
        <end position="470"/>
    </location>
</feature>
<comment type="similarity">
    <text evidence="2">Belongs to the SusD family.</text>
</comment>
<accession>U2HT21</accession>
<reference evidence="9 10" key="1">
    <citation type="journal article" date="2013" name="Genome Announc.">
        <title>The Draft Genome Sequence of Sphingomonas paucimobilis Strain HER1398 (Proteobacteria), Host to the Giant PAU Phage, Indicates That It Is a Member of the Genus Sphingobacterium (Bacteroidetes).</title>
        <authorList>
            <person name="White R.A.III."/>
            <person name="Suttle C.A."/>
        </authorList>
    </citation>
    <scope>NUCLEOTIDE SEQUENCE [LARGE SCALE GENOMIC DNA]</scope>
    <source>
        <strain evidence="9 10">HER1398</strain>
    </source>
</reference>
<dbReference type="PROSITE" id="PS51257">
    <property type="entry name" value="PROKAR_LIPOPROTEIN"/>
    <property type="match status" value="1"/>
</dbReference>
<evidence type="ECO:0000256" key="5">
    <source>
        <dbReference type="ARBA" id="ARBA00023237"/>
    </source>
</evidence>
<evidence type="ECO:0000256" key="1">
    <source>
        <dbReference type="ARBA" id="ARBA00004442"/>
    </source>
</evidence>
<evidence type="ECO:0000256" key="3">
    <source>
        <dbReference type="ARBA" id="ARBA00022729"/>
    </source>
</evidence>
<dbReference type="AlphaFoldDB" id="U2HT21"/>
<dbReference type="PATRIC" id="fig|1346330.5.peg.3191"/>
<dbReference type="STRING" id="1346330.M472_07650"/>
<comment type="caution">
    <text evidence="9">The sequence shown here is derived from an EMBL/GenBank/DDBJ whole genome shotgun (WGS) entry which is preliminary data.</text>
</comment>
<comment type="subcellular location">
    <subcellularLocation>
        <location evidence="1">Cell outer membrane</location>
    </subcellularLocation>
</comment>
<organism evidence="9 10">
    <name type="scientific">Sphingobacterium paucimobilis HER1398</name>
    <dbReference type="NCBI Taxonomy" id="1346330"/>
    <lineage>
        <taxon>Bacteria</taxon>
        <taxon>Pseudomonadati</taxon>
        <taxon>Bacteroidota</taxon>
        <taxon>Sphingobacteriia</taxon>
        <taxon>Sphingobacteriales</taxon>
        <taxon>Sphingobacteriaceae</taxon>
        <taxon>Sphingobacterium</taxon>
    </lineage>
</organism>
<keyword evidence="3 6" id="KW-0732">Signal</keyword>
<name>U2HT21_9SPHI</name>